<dbReference type="GO" id="GO:0004308">
    <property type="term" value="F:exo-alpha-sialidase activity"/>
    <property type="evidence" value="ECO:0007669"/>
    <property type="project" value="UniProtKB-EC"/>
</dbReference>
<keyword evidence="5" id="KW-0732">Signal</keyword>
<dbReference type="PANTHER" id="PTHR10628:SF30">
    <property type="entry name" value="EXO-ALPHA-SIALIDASE"/>
    <property type="match status" value="1"/>
</dbReference>
<dbReference type="PANTHER" id="PTHR10628">
    <property type="entry name" value="SIALIDASE"/>
    <property type="match status" value="1"/>
</dbReference>
<dbReference type="EMBL" id="MT625975">
    <property type="protein sequence ID" value="QOT24445.1"/>
    <property type="molecule type" value="Genomic_DNA"/>
</dbReference>
<dbReference type="InterPro" id="IPR036709">
    <property type="entry name" value="Autotransporte_beta_dom_sf"/>
</dbReference>
<dbReference type="SUPFAM" id="SSF103515">
    <property type="entry name" value="Autotransporter"/>
    <property type="match status" value="1"/>
</dbReference>
<feature type="signal peptide" evidence="5">
    <location>
        <begin position="1"/>
        <end position="28"/>
    </location>
</feature>
<dbReference type="GO" id="GO:0006689">
    <property type="term" value="P:ganglioside catabolic process"/>
    <property type="evidence" value="ECO:0007669"/>
    <property type="project" value="TreeGrafter"/>
</dbReference>
<dbReference type="GO" id="GO:0009313">
    <property type="term" value="P:oligosaccharide catabolic process"/>
    <property type="evidence" value="ECO:0007669"/>
    <property type="project" value="TreeGrafter"/>
</dbReference>
<dbReference type="GO" id="GO:0016020">
    <property type="term" value="C:membrane"/>
    <property type="evidence" value="ECO:0007669"/>
    <property type="project" value="TreeGrafter"/>
</dbReference>
<dbReference type="GO" id="GO:0005737">
    <property type="term" value="C:cytoplasm"/>
    <property type="evidence" value="ECO:0007669"/>
    <property type="project" value="TreeGrafter"/>
</dbReference>
<evidence type="ECO:0000256" key="4">
    <source>
        <dbReference type="ARBA" id="ARBA00022737"/>
    </source>
</evidence>
<keyword evidence="4" id="KW-0677">Repeat</keyword>
<dbReference type="EC" id="3.2.1.18" evidence="3"/>
<proteinExistence type="inferred from homology"/>
<evidence type="ECO:0000256" key="5">
    <source>
        <dbReference type="SAM" id="SignalP"/>
    </source>
</evidence>
<dbReference type="InterPro" id="IPR026856">
    <property type="entry name" value="Sialidase_fam"/>
</dbReference>
<gene>
    <name evidence="7" type="primary">nanH</name>
</gene>
<dbReference type="Gene3D" id="2.120.10.10">
    <property type="match status" value="1"/>
</dbReference>
<dbReference type="InterPro" id="IPR011040">
    <property type="entry name" value="Sialidase"/>
</dbReference>
<comment type="similarity">
    <text evidence="2">Belongs to the glycosyl hydrolase 33 family.</text>
</comment>
<dbReference type="InterPro" id="IPR036278">
    <property type="entry name" value="Sialidase_sf"/>
</dbReference>
<evidence type="ECO:0000313" key="7">
    <source>
        <dbReference type="EMBL" id="QOT24445.1"/>
    </source>
</evidence>
<feature type="domain" description="Sialidase" evidence="6">
    <location>
        <begin position="89"/>
        <end position="417"/>
    </location>
</feature>
<evidence type="ECO:0000256" key="1">
    <source>
        <dbReference type="ARBA" id="ARBA00000427"/>
    </source>
</evidence>
<dbReference type="SUPFAM" id="SSF50939">
    <property type="entry name" value="Sialidases"/>
    <property type="match status" value="1"/>
</dbReference>
<organism evidence="7">
    <name type="scientific">Glaesserella parasuis</name>
    <name type="common">Haemophilus parasuis</name>
    <dbReference type="NCBI Taxonomy" id="738"/>
    <lineage>
        <taxon>Bacteria</taxon>
        <taxon>Pseudomonadati</taxon>
        <taxon>Pseudomonadota</taxon>
        <taxon>Gammaproteobacteria</taxon>
        <taxon>Pasteurellales</taxon>
        <taxon>Pasteurellaceae</taxon>
        <taxon>Glaesserella</taxon>
    </lineage>
</organism>
<evidence type="ECO:0000256" key="2">
    <source>
        <dbReference type="ARBA" id="ARBA00009348"/>
    </source>
</evidence>
<reference evidence="7" key="1">
    <citation type="submission" date="2020-06" db="EMBL/GenBank/DDBJ databases">
        <authorList>
            <person name="Hu B."/>
            <person name="Fan Z."/>
            <person name="Wei H."/>
            <person name="Chen M."/>
            <person name="Qiu R."/>
            <person name="Song Y."/>
            <person name="Zhu W."/>
            <person name="Xu W."/>
            <person name="Wang F."/>
        </authorList>
    </citation>
    <scope>NUCLEOTIDE SEQUENCE</scope>
    <source>
        <strain evidence="7">JS0135</strain>
    </source>
</reference>
<dbReference type="RefSeq" id="WP_279430030.1">
    <property type="nucleotide sequence ID" value="NZ_JARUVG010000053.1"/>
</dbReference>
<protein>
    <recommendedName>
        <fullName evidence="3">exo-alpha-sialidase</fullName>
        <ecNumber evidence="3">3.2.1.18</ecNumber>
    </recommendedName>
</protein>
<evidence type="ECO:0000256" key="3">
    <source>
        <dbReference type="ARBA" id="ARBA00012733"/>
    </source>
</evidence>
<dbReference type="AlphaFoldDB" id="A0A7M2CMS2"/>
<feature type="chain" id="PRO_5029764099" description="exo-alpha-sialidase" evidence="5">
    <location>
        <begin position="29"/>
        <end position="803"/>
    </location>
</feature>
<accession>A0A7M2CMS2</accession>
<dbReference type="CDD" id="cd15482">
    <property type="entry name" value="Sialidase_non-viral"/>
    <property type="match status" value="1"/>
</dbReference>
<sequence>MKRRLSKNVKCSFVPSLIFLALASNLHATTFWKSDLNENLTHITKRVGKDNFTVAEDGRLWPGIGPNGEAPGTVPLYYSRIPAMTITDDNKMVVMYDLRWNSASDQDRIDPGVSISEDGGNTWLSKTAWTFNDSKMPLRRAMDPTILYNSIDGSIYAMHGTWATGNGFWYQDRFNYFQNNIWATTIYKSIDGGKTWEKNAEFSKLSNPDVFSKVSKGPNNPVVSFLGGVGSGIVMRNGTLVFPIQTAHNNGIAATIMYSKDNGKTWEMPETTDLPAPNQISLENMVFEMGDKLIMVGREARVRGTQADKRWAYYTEDMGKSWHAYEPASFGSSTAQPTQGSSIYVTLPNGRRVLLVSKPNGNNDNWARGNLALWMLDAKDPQHVYEVAIIRPGSGNKAGAGYSSLAYKEGNLFVAYEDDGNITVKNLTEYMTDIQAKALEWNLPDEIEPDVEKINALMHLNQGQKDELIAKLRRANDNAIAQSITLDQAMSELKLKSFALSQQAVSFEKALPSNLKNFQDALASINTISESKNTTNVNYLGVHDLYDSLYTMFLALNNPLDFTKYIEQAKHLNEYNHDILYRSFDDVFAHYSGGSKYNKLSLGGNKTVSEKVQAGLFFEYGNKHQKSYHVGMRAKYQLDNHQIAGFIRYRGVKHQDFIERNNNVDLYLNYAYQLRLSEDLSVSPSFGAYISRSNRTLLDQDVAVNKRTVYAGDVGVNLMYKINDINVNIRPNIAFINDSLKLSQSNDKSNVYKISSHNTIYGLATSINKAFSNGLKVGSTLELQKYGSQYSNVNLGVDISYTW</sequence>
<name>A0A7M2CMS2_GLAPU</name>
<dbReference type="InterPro" id="IPR008377">
    <property type="entry name" value="Sialidase_trypan"/>
</dbReference>
<comment type="catalytic activity">
    <reaction evidence="1">
        <text>Hydrolysis of alpha-(2-&gt;3)-, alpha-(2-&gt;6)-, alpha-(2-&gt;8)- glycosidic linkages of terminal sialic acid residues in oligosaccharides, glycoproteins, glycolipids, colominic acid and synthetic substrates.</text>
        <dbReference type="EC" id="3.2.1.18"/>
    </reaction>
</comment>
<dbReference type="Pfam" id="PF13859">
    <property type="entry name" value="BNR_3"/>
    <property type="match status" value="1"/>
</dbReference>
<dbReference type="PRINTS" id="PR01803">
    <property type="entry name" value="TCSIALIDASE"/>
</dbReference>
<evidence type="ECO:0000259" key="6">
    <source>
        <dbReference type="Pfam" id="PF13859"/>
    </source>
</evidence>